<feature type="domain" description="Myb-like" evidence="4">
    <location>
        <begin position="65"/>
        <end position="115"/>
    </location>
</feature>
<evidence type="ECO:0000256" key="3">
    <source>
        <dbReference type="ARBA" id="ARBA00023242"/>
    </source>
</evidence>
<name>A0ABU6ZI16_9FABA</name>
<dbReference type="InterPro" id="IPR009057">
    <property type="entry name" value="Homeodomain-like_sf"/>
</dbReference>
<dbReference type="PANTHER" id="PTHR47999">
    <property type="entry name" value="TRANSCRIPTION FACTOR MYB8-RELATED-RELATED"/>
    <property type="match status" value="1"/>
</dbReference>
<proteinExistence type="predicted"/>
<protein>
    <submittedName>
        <fullName evidence="6">Transcription factor myb1</fullName>
    </submittedName>
</protein>
<dbReference type="PANTHER" id="PTHR47999:SF96">
    <property type="entry name" value="TRANSCRIPTION REPRESSOR MYB6-LIKE"/>
    <property type="match status" value="1"/>
</dbReference>
<dbReference type="SMART" id="SM00717">
    <property type="entry name" value="SANT"/>
    <property type="match status" value="2"/>
</dbReference>
<organism evidence="6 7">
    <name type="scientific">Stylosanthes scabra</name>
    <dbReference type="NCBI Taxonomy" id="79078"/>
    <lineage>
        <taxon>Eukaryota</taxon>
        <taxon>Viridiplantae</taxon>
        <taxon>Streptophyta</taxon>
        <taxon>Embryophyta</taxon>
        <taxon>Tracheophyta</taxon>
        <taxon>Spermatophyta</taxon>
        <taxon>Magnoliopsida</taxon>
        <taxon>eudicotyledons</taxon>
        <taxon>Gunneridae</taxon>
        <taxon>Pentapetalae</taxon>
        <taxon>rosids</taxon>
        <taxon>fabids</taxon>
        <taxon>Fabales</taxon>
        <taxon>Fabaceae</taxon>
        <taxon>Papilionoideae</taxon>
        <taxon>50 kb inversion clade</taxon>
        <taxon>dalbergioids sensu lato</taxon>
        <taxon>Dalbergieae</taxon>
        <taxon>Pterocarpus clade</taxon>
        <taxon>Stylosanthes</taxon>
    </lineage>
</organism>
<dbReference type="Gene3D" id="1.10.10.60">
    <property type="entry name" value="Homeodomain-like"/>
    <property type="match status" value="2"/>
</dbReference>
<evidence type="ECO:0000259" key="4">
    <source>
        <dbReference type="PROSITE" id="PS50090"/>
    </source>
</evidence>
<gene>
    <name evidence="6" type="primary">MYB1_2</name>
    <name evidence="6" type="ORF">PIB30_056519</name>
</gene>
<keyword evidence="2" id="KW-0238">DNA-binding</keyword>
<dbReference type="InterPro" id="IPR017930">
    <property type="entry name" value="Myb_dom"/>
</dbReference>
<comment type="caution">
    <text evidence="6">The sequence shown here is derived from an EMBL/GenBank/DDBJ whole genome shotgun (WGS) entry which is preliminary data.</text>
</comment>
<dbReference type="EMBL" id="JASCZI010272313">
    <property type="protein sequence ID" value="MED6221617.1"/>
    <property type="molecule type" value="Genomic_DNA"/>
</dbReference>
<reference evidence="6 7" key="1">
    <citation type="journal article" date="2023" name="Plants (Basel)">
        <title>Bridging the Gap: Combining Genomics and Transcriptomics Approaches to Understand Stylosanthes scabra, an Orphan Legume from the Brazilian Caatinga.</title>
        <authorList>
            <person name="Ferreira-Neto J.R.C."/>
            <person name="da Silva M.D."/>
            <person name="Binneck E."/>
            <person name="de Melo N.F."/>
            <person name="da Silva R.H."/>
            <person name="de Melo A.L.T.M."/>
            <person name="Pandolfi V."/>
            <person name="Bustamante F.O."/>
            <person name="Brasileiro-Vidal A.C."/>
            <person name="Benko-Iseppon A.M."/>
        </authorList>
    </citation>
    <scope>NUCLEOTIDE SEQUENCE [LARGE SCALE GENOMIC DNA]</scope>
    <source>
        <tissue evidence="6">Leaves</tissue>
    </source>
</reference>
<feature type="domain" description="HTH myb-type" evidence="5">
    <location>
        <begin position="65"/>
        <end position="119"/>
    </location>
</feature>
<accession>A0ABU6ZI16</accession>
<evidence type="ECO:0000256" key="1">
    <source>
        <dbReference type="ARBA" id="ARBA00004123"/>
    </source>
</evidence>
<dbReference type="PROSITE" id="PS50090">
    <property type="entry name" value="MYB_LIKE"/>
    <property type="match status" value="2"/>
</dbReference>
<feature type="domain" description="Myb-like" evidence="4">
    <location>
        <begin position="12"/>
        <end position="64"/>
    </location>
</feature>
<evidence type="ECO:0000256" key="2">
    <source>
        <dbReference type="ARBA" id="ARBA00023125"/>
    </source>
</evidence>
<feature type="domain" description="HTH myb-type" evidence="5">
    <location>
        <begin position="12"/>
        <end position="64"/>
    </location>
</feature>
<dbReference type="Proteomes" id="UP001341840">
    <property type="component" value="Unassembled WGS sequence"/>
</dbReference>
<dbReference type="SUPFAM" id="SSF46689">
    <property type="entry name" value="Homeodomain-like"/>
    <property type="match status" value="1"/>
</dbReference>
<evidence type="ECO:0000313" key="7">
    <source>
        <dbReference type="Proteomes" id="UP001341840"/>
    </source>
</evidence>
<evidence type="ECO:0000313" key="6">
    <source>
        <dbReference type="EMBL" id="MED6221617.1"/>
    </source>
</evidence>
<keyword evidence="3" id="KW-0539">Nucleus</keyword>
<dbReference type="Pfam" id="PF00249">
    <property type="entry name" value="Myb_DNA-binding"/>
    <property type="match status" value="2"/>
</dbReference>
<dbReference type="CDD" id="cd00167">
    <property type="entry name" value="SANT"/>
    <property type="match status" value="2"/>
</dbReference>
<comment type="subcellular location">
    <subcellularLocation>
        <location evidence="1">Nucleus</location>
    </subcellularLocation>
</comment>
<dbReference type="InterPro" id="IPR015495">
    <property type="entry name" value="Myb_TF_plants"/>
</dbReference>
<dbReference type="PROSITE" id="PS51294">
    <property type="entry name" value="HTH_MYB"/>
    <property type="match status" value="2"/>
</dbReference>
<dbReference type="InterPro" id="IPR001005">
    <property type="entry name" value="SANT/Myb"/>
</dbReference>
<keyword evidence="7" id="KW-1185">Reference proteome</keyword>
<sequence length="264" mass="29619">MVGRKPCCSSKGQDLNRGAWVAEEDNILMDYIRVHGHGKWSTLPQKAGLKRCGKSCRLRWMNYLRPGIKRGNMSEDEKDLIIRLHNLLGNRWSLIAGRLPGRTDNEIKNYWNSILSKKVNKDDHNIKRSTISSAEPSSPVVAAPNNKTTAADYSHVIHRKATKISKPLFINNNPPFTLPSSEANNDANAEESRAFFVDNVASEANINNNNDDSISNKTMQPTITSSSGSFLMPFFNEDDDDKLFSPSFLLDYDFGNVCLNDLLN</sequence>
<evidence type="ECO:0000259" key="5">
    <source>
        <dbReference type="PROSITE" id="PS51294"/>
    </source>
</evidence>